<dbReference type="OrthoDB" id="539213at2759"/>
<feature type="signal peptide" evidence="2">
    <location>
        <begin position="1"/>
        <end position="17"/>
    </location>
</feature>
<gene>
    <name evidence="3" type="ORF">E0L32_005919</name>
</gene>
<dbReference type="InterPro" id="IPR036770">
    <property type="entry name" value="Ankyrin_rpt-contain_sf"/>
</dbReference>
<dbReference type="InParanoid" id="A0A507B3S6"/>
<dbReference type="GeneID" id="41973366"/>
<organism evidence="3 4">
    <name type="scientific">Thyridium curvatum</name>
    <dbReference type="NCBI Taxonomy" id="1093900"/>
    <lineage>
        <taxon>Eukaryota</taxon>
        <taxon>Fungi</taxon>
        <taxon>Dikarya</taxon>
        <taxon>Ascomycota</taxon>
        <taxon>Pezizomycotina</taxon>
        <taxon>Sordariomycetes</taxon>
        <taxon>Sordariomycetidae</taxon>
        <taxon>Thyridiales</taxon>
        <taxon>Thyridiaceae</taxon>
        <taxon>Thyridium</taxon>
    </lineage>
</organism>
<evidence type="ECO:0000256" key="2">
    <source>
        <dbReference type="SAM" id="SignalP"/>
    </source>
</evidence>
<evidence type="ECO:0000313" key="4">
    <source>
        <dbReference type="Proteomes" id="UP000319257"/>
    </source>
</evidence>
<comment type="caution">
    <text evidence="3">The sequence shown here is derived from an EMBL/GenBank/DDBJ whole genome shotgun (WGS) entry which is preliminary data.</text>
</comment>
<keyword evidence="1" id="KW-0040">ANK repeat</keyword>
<protein>
    <submittedName>
        <fullName evidence="3">Uncharacterized protein</fullName>
    </submittedName>
</protein>
<dbReference type="Proteomes" id="UP000319257">
    <property type="component" value="Unassembled WGS sequence"/>
</dbReference>
<name>A0A507B3S6_9PEZI</name>
<evidence type="ECO:0000313" key="3">
    <source>
        <dbReference type="EMBL" id="TPX13716.1"/>
    </source>
</evidence>
<dbReference type="SUPFAM" id="SSF48403">
    <property type="entry name" value="Ankyrin repeat"/>
    <property type="match status" value="1"/>
</dbReference>
<accession>A0A507B3S6</accession>
<dbReference type="PROSITE" id="PS50088">
    <property type="entry name" value="ANK_REPEAT"/>
    <property type="match status" value="1"/>
</dbReference>
<dbReference type="EMBL" id="SKBQ01000032">
    <property type="protein sequence ID" value="TPX13716.1"/>
    <property type="molecule type" value="Genomic_DNA"/>
</dbReference>
<dbReference type="Pfam" id="PF00023">
    <property type="entry name" value="Ank"/>
    <property type="match status" value="1"/>
</dbReference>
<feature type="repeat" description="ANK" evidence="1">
    <location>
        <begin position="228"/>
        <end position="260"/>
    </location>
</feature>
<sequence length="362" mass="40785">MLITQWWTMVFRASVQAANISSHARYTINSLRSELEQLSVSVSERASNLFAQAMTTARQCNDKSSEVLLVQTALLGTQMPESAVNCDWVALCHTKFQPGSGYASREASSGQAYSLKMLSKSIDFLMESEQWLAAMDSQKHLIRVALKRRPLVSRVVPDFPKEIARYFHISQKLRSVMKNLPATFSLEPPRRQFLCPEIHDLTLFGPDLELLDDFAKRKRSYIKSQDCLGRTLLHLACDPPNPDLVYKLLYYAVNLNAQDECGQTALHYLCNGTKKVPWGPLAAGASILEQEEERRLQSLTALLSTASTDIGIKDKDGAFAHQYAMEHKRHDVVLKIWERGRSSSDEAKVSIIACYNEISKAR</sequence>
<dbReference type="Gene3D" id="1.25.40.20">
    <property type="entry name" value="Ankyrin repeat-containing domain"/>
    <property type="match status" value="1"/>
</dbReference>
<proteinExistence type="predicted"/>
<dbReference type="RefSeq" id="XP_030995427.1">
    <property type="nucleotide sequence ID" value="XM_031140494.1"/>
</dbReference>
<keyword evidence="4" id="KW-1185">Reference proteome</keyword>
<keyword evidence="2" id="KW-0732">Signal</keyword>
<dbReference type="InterPro" id="IPR002110">
    <property type="entry name" value="Ankyrin_rpt"/>
</dbReference>
<reference evidence="3 4" key="1">
    <citation type="submission" date="2019-06" db="EMBL/GenBank/DDBJ databases">
        <title>Draft genome sequence of the filamentous fungus Phialemoniopsis curvata isolated from diesel fuel.</title>
        <authorList>
            <person name="Varaljay V.A."/>
            <person name="Lyon W.J."/>
            <person name="Crouch A.L."/>
            <person name="Drake C.E."/>
            <person name="Hollomon J.M."/>
            <person name="Nadeau L.J."/>
            <person name="Nunn H.S."/>
            <person name="Stevenson B.S."/>
            <person name="Bojanowski C.L."/>
            <person name="Crookes-Goodson W.J."/>
        </authorList>
    </citation>
    <scope>NUCLEOTIDE SEQUENCE [LARGE SCALE GENOMIC DNA]</scope>
    <source>
        <strain evidence="3 4">D216</strain>
    </source>
</reference>
<dbReference type="AlphaFoldDB" id="A0A507B3S6"/>
<evidence type="ECO:0000256" key="1">
    <source>
        <dbReference type="PROSITE-ProRule" id="PRU00023"/>
    </source>
</evidence>
<feature type="chain" id="PRO_5021223442" evidence="2">
    <location>
        <begin position="18"/>
        <end position="362"/>
    </location>
</feature>